<gene>
    <name evidence="6" type="ORF">H9962_00560</name>
</gene>
<evidence type="ECO:0000256" key="5">
    <source>
        <dbReference type="SAM" id="Phobius"/>
    </source>
</evidence>
<feature type="transmembrane region" description="Helical" evidence="5">
    <location>
        <begin position="63"/>
        <end position="86"/>
    </location>
</feature>
<evidence type="ECO:0000256" key="2">
    <source>
        <dbReference type="ARBA" id="ARBA00022692"/>
    </source>
</evidence>
<evidence type="ECO:0000256" key="4">
    <source>
        <dbReference type="ARBA" id="ARBA00023136"/>
    </source>
</evidence>
<sequence length="160" mass="16668">MQVNYFDIAVLVILLAFGIRGGARGFVAEMAGLVGLIVGLTVARSGASRFAETLSQYISPGAAPLVAFVLLVAAGMLAVGLVARVLQRVLEIAFAGWLDHLLGVGAGLLKACLLCAVLAYLAVMLVPQFPVVARAQTIPPLLDFVRWAVGSLNVSIPMPV</sequence>
<proteinExistence type="predicted"/>
<comment type="subcellular location">
    <subcellularLocation>
        <location evidence="1">Membrane</location>
        <topology evidence="1">Multi-pass membrane protein</topology>
    </subcellularLocation>
</comment>
<protein>
    <submittedName>
        <fullName evidence="6">CvpA family protein</fullName>
    </submittedName>
</protein>
<reference evidence="6" key="1">
    <citation type="journal article" date="2021" name="PeerJ">
        <title>Extensive microbial diversity within the chicken gut microbiome revealed by metagenomics and culture.</title>
        <authorList>
            <person name="Gilroy R."/>
            <person name="Ravi A."/>
            <person name="Getino M."/>
            <person name="Pursley I."/>
            <person name="Horton D.L."/>
            <person name="Alikhan N.F."/>
            <person name="Baker D."/>
            <person name="Gharbi K."/>
            <person name="Hall N."/>
            <person name="Watson M."/>
            <person name="Adriaenssens E.M."/>
            <person name="Foster-Nyarko E."/>
            <person name="Jarju S."/>
            <person name="Secka A."/>
            <person name="Antonio M."/>
            <person name="Oren A."/>
            <person name="Chaudhuri R.R."/>
            <person name="La Ragione R."/>
            <person name="Hildebrand F."/>
            <person name="Pallen M.J."/>
        </authorList>
    </citation>
    <scope>NUCLEOTIDE SEQUENCE</scope>
    <source>
        <strain evidence="6">CHK186-16707</strain>
    </source>
</reference>
<feature type="transmembrane region" description="Helical" evidence="5">
    <location>
        <begin position="98"/>
        <end position="123"/>
    </location>
</feature>
<evidence type="ECO:0000313" key="6">
    <source>
        <dbReference type="EMBL" id="HJA07673.1"/>
    </source>
</evidence>
<dbReference type="Proteomes" id="UP000824225">
    <property type="component" value="Unassembled WGS sequence"/>
</dbReference>
<dbReference type="GO" id="GO:0009403">
    <property type="term" value="P:toxin biosynthetic process"/>
    <property type="evidence" value="ECO:0007669"/>
    <property type="project" value="InterPro"/>
</dbReference>
<keyword evidence="3 5" id="KW-1133">Transmembrane helix</keyword>
<keyword evidence="2 5" id="KW-0812">Transmembrane</keyword>
<dbReference type="Pfam" id="PF02674">
    <property type="entry name" value="Colicin_V"/>
    <property type="match status" value="1"/>
</dbReference>
<feature type="transmembrane region" description="Helical" evidence="5">
    <location>
        <begin position="30"/>
        <end position="51"/>
    </location>
</feature>
<organism evidence="6 7">
    <name type="scientific">Candidatus Mailhella merdigallinarum</name>
    <dbReference type="NCBI Taxonomy" id="2838658"/>
    <lineage>
        <taxon>Bacteria</taxon>
        <taxon>Pseudomonadati</taxon>
        <taxon>Thermodesulfobacteriota</taxon>
        <taxon>Desulfovibrionia</taxon>
        <taxon>Desulfovibrionales</taxon>
        <taxon>Desulfovibrionaceae</taxon>
        <taxon>Mailhella</taxon>
    </lineage>
</organism>
<dbReference type="InterPro" id="IPR003825">
    <property type="entry name" value="Colicin-V_CvpA"/>
</dbReference>
<comment type="caution">
    <text evidence="6">The sequence shown here is derived from an EMBL/GenBank/DDBJ whole genome shotgun (WGS) entry which is preliminary data.</text>
</comment>
<evidence type="ECO:0000256" key="3">
    <source>
        <dbReference type="ARBA" id="ARBA00022989"/>
    </source>
</evidence>
<reference evidence="6" key="2">
    <citation type="submission" date="2021-04" db="EMBL/GenBank/DDBJ databases">
        <authorList>
            <person name="Gilroy R."/>
        </authorList>
    </citation>
    <scope>NUCLEOTIDE SEQUENCE</scope>
    <source>
        <strain evidence="6">CHK186-16707</strain>
    </source>
</reference>
<dbReference type="GO" id="GO:0016020">
    <property type="term" value="C:membrane"/>
    <property type="evidence" value="ECO:0007669"/>
    <property type="project" value="UniProtKB-SubCell"/>
</dbReference>
<evidence type="ECO:0000256" key="1">
    <source>
        <dbReference type="ARBA" id="ARBA00004141"/>
    </source>
</evidence>
<evidence type="ECO:0000313" key="7">
    <source>
        <dbReference type="Proteomes" id="UP000824225"/>
    </source>
</evidence>
<dbReference type="PANTHER" id="PTHR37306:SF1">
    <property type="entry name" value="COLICIN V PRODUCTION PROTEIN"/>
    <property type="match status" value="1"/>
</dbReference>
<dbReference type="PANTHER" id="PTHR37306">
    <property type="entry name" value="COLICIN V PRODUCTION PROTEIN"/>
    <property type="match status" value="1"/>
</dbReference>
<accession>A0A9D2HAN6</accession>
<name>A0A9D2HAN6_9BACT</name>
<dbReference type="AlphaFoldDB" id="A0A9D2HAN6"/>
<dbReference type="EMBL" id="DXAN01000002">
    <property type="protein sequence ID" value="HJA07673.1"/>
    <property type="molecule type" value="Genomic_DNA"/>
</dbReference>
<keyword evidence="4 5" id="KW-0472">Membrane</keyword>